<dbReference type="EMBL" id="BTRK01000004">
    <property type="protein sequence ID" value="GMR47324.1"/>
    <property type="molecule type" value="Genomic_DNA"/>
</dbReference>
<keyword evidence="2" id="KW-0479">Metal-binding</keyword>
<protein>
    <recommendedName>
        <fullName evidence="7">Phytanoyl-CoA dioxygenase</fullName>
    </recommendedName>
</protein>
<dbReference type="GO" id="GO:0046872">
    <property type="term" value="F:metal ion binding"/>
    <property type="evidence" value="ECO:0007669"/>
    <property type="project" value="UniProtKB-KW"/>
</dbReference>
<dbReference type="Proteomes" id="UP001328107">
    <property type="component" value="Unassembled WGS sequence"/>
</dbReference>
<comment type="cofactor">
    <cofactor evidence="1">
        <name>Fe cation</name>
        <dbReference type="ChEBI" id="CHEBI:24875"/>
    </cofactor>
</comment>
<dbReference type="InterPro" id="IPR008775">
    <property type="entry name" value="Phytyl_CoA_dOase-like"/>
</dbReference>
<dbReference type="SUPFAM" id="SSF51197">
    <property type="entry name" value="Clavaminate synthase-like"/>
    <property type="match status" value="1"/>
</dbReference>
<dbReference type="PANTHER" id="PTHR20883:SF15">
    <property type="entry name" value="PHYTANOYL-COA DIOXYGENASE DOMAIN-CONTAINING PROTEIN 1"/>
    <property type="match status" value="1"/>
</dbReference>
<sequence length="292" mass="33273">MSYKTEFAENGYALVENVFNDEEIAEMKEAMKKIVEDFDFDNLPKSVFATSDESKHAKDEYFVESGAEVRGFFEEGALNKEGEVIVDKQFALNKVGHALHWLNPVFKKYSFHQKLKEIMRTLDFEVPQIVQSMYIFKQPRIGGLVNEHIDATFLRANPIGNLVGLWIALDDATEENGCLHFVPGSHKTTKADYSFVRTYNKEGPLVEFRGPKPDYTGLPFVPVPVKKGSLVLIHGLCVHKSDSNTSDKTRHAYTMHILESKGAQWLKENWLVVFHPGIMSRANLRLQQTPTY</sequence>
<dbReference type="Gene3D" id="2.60.120.620">
    <property type="entry name" value="q2cbj1_9rhob like domain"/>
    <property type="match status" value="1"/>
</dbReference>
<name>A0AAN5I0I0_9BILA</name>
<evidence type="ECO:0000256" key="2">
    <source>
        <dbReference type="ARBA" id="ARBA00022723"/>
    </source>
</evidence>
<reference evidence="6" key="1">
    <citation type="submission" date="2022-10" db="EMBL/GenBank/DDBJ databases">
        <title>Genome assembly of Pristionchus species.</title>
        <authorList>
            <person name="Yoshida K."/>
            <person name="Sommer R.J."/>
        </authorList>
    </citation>
    <scope>NUCLEOTIDE SEQUENCE [LARGE SCALE GENOMIC DNA]</scope>
    <source>
        <strain evidence="6">RS5460</strain>
    </source>
</reference>
<keyword evidence="6" id="KW-1185">Reference proteome</keyword>
<gene>
    <name evidence="5" type="ORF">PMAYCL1PPCAC_17519</name>
</gene>
<evidence type="ECO:0000313" key="5">
    <source>
        <dbReference type="EMBL" id="GMR47324.1"/>
    </source>
</evidence>
<feature type="non-terminal residue" evidence="5">
    <location>
        <position position="292"/>
    </location>
</feature>
<keyword evidence="3" id="KW-0408">Iron</keyword>
<dbReference type="AlphaFoldDB" id="A0AAN5I0I0"/>
<evidence type="ECO:0000256" key="1">
    <source>
        <dbReference type="ARBA" id="ARBA00001962"/>
    </source>
</evidence>
<evidence type="ECO:0008006" key="7">
    <source>
        <dbReference type="Google" id="ProtNLM"/>
    </source>
</evidence>
<dbReference type="Pfam" id="PF05721">
    <property type="entry name" value="PhyH"/>
    <property type="match status" value="1"/>
</dbReference>
<comment type="caution">
    <text evidence="5">The sequence shown here is derived from an EMBL/GenBank/DDBJ whole genome shotgun (WGS) entry which is preliminary data.</text>
</comment>
<organism evidence="5 6">
    <name type="scientific">Pristionchus mayeri</name>
    <dbReference type="NCBI Taxonomy" id="1317129"/>
    <lineage>
        <taxon>Eukaryota</taxon>
        <taxon>Metazoa</taxon>
        <taxon>Ecdysozoa</taxon>
        <taxon>Nematoda</taxon>
        <taxon>Chromadorea</taxon>
        <taxon>Rhabditida</taxon>
        <taxon>Rhabditina</taxon>
        <taxon>Diplogasteromorpha</taxon>
        <taxon>Diplogasteroidea</taxon>
        <taxon>Neodiplogasteridae</taxon>
        <taxon>Pristionchus</taxon>
    </lineage>
</organism>
<evidence type="ECO:0000256" key="4">
    <source>
        <dbReference type="ARBA" id="ARBA00038356"/>
    </source>
</evidence>
<proteinExistence type="inferred from homology"/>
<accession>A0AAN5I0I0</accession>
<dbReference type="PANTHER" id="PTHR20883">
    <property type="entry name" value="PHYTANOYL-COA DIOXYGENASE DOMAIN CONTAINING 1"/>
    <property type="match status" value="1"/>
</dbReference>
<comment type="similarity">
    <text evidence="4">Belongs to the PhyH family. PHYHD1 subfamily.</text>
</comment>
<evidence type="ECO:0000313" key="6">
    <source>
        <dbReference type="Proteomes" id="UP001328107"/>
    </source>
</evidence>
<evidence type="ECO:0000256" key="3">
    <source>
        <dbReference type="ARBA" id="ARBA00023004"/>
    </source>
</evidence>